<dbReference type="InParanoid" id="L0ABU9"/>
<proteinExistence type="predicted"/>
<evidence type="ECO:0000313" key="2">
    <source>
        <dbReference type="Proteomes" id="UP000010469"/>
    </source>
</evidence>
<evidence type="ECO:0000313" key="1">
    <source>
        <dbReference type="EMBL" id="AFZ70525.1"/>
    </source>
</evidence>
<dbReference type="SUPFAM" id="SSF52540">
    <property type="entry name" value="P-loop containing nucleoside triphosphate hydrolases"/>
    <property type="match status" value="1"/>
</dbReference>
<dbReference type="AlphaFoldDB" id="L0ABU9"/>
<dbReference type="InterPro" id="IPR027417">
    <property type="entry name" value="P-loop_NTPase"/>
</dbReference>
<gene>
    <name evidence="1" type="ordered locus">Calag_0783</name>
</gene>
<keyword evidence="2" id="KW-1185">Reference proteome</keyword>
<organism evidence="1 2">
    <name type="scientific">Caldisphaera lagunensis (strain DSM 15908 / JCM 11604 / ANMR 0165 / IC-154)</name>
    <dbReference type="NCBI Taxonomy" id="1056495"/>
    <lineage>
        <taxon>Archaea</taxon>
        <taxon>Thermoproteota</taxon>
        <taxon>Thermoprotei</taxon>
        <taxon>Acidilobales</taxon>
        <taxon>Caldisphaeraceae</taxon>
        <taxon>Caldisphaera</taxon>
    </lineage>
</organism>
<dbReference type="GeneID" id="14212043"/>
<name>L0ABU9_CALLD</name>
<sequence length="290" mass="32499">MKVLVIGLLEENSGKTIFASSIINALISQGYDSVGFKPLGATELWSHPEALIESKKNKMVVTSDSIMLHKFSREKEPINIINPFGGLLIPVLPEKLRNLNSFSNALYMPNMRLGISRLTLCPSNSLYNTHLINVNAIERSSKSVEYELLDLVSVIENIVKVDDEYILNLISGGALRDIDKCLNYLENRHEIVVIESNSNIASPTPLSTNADVVVIVTPGEAMVVDGNRYKKAIELLNLNGKPWVIKTQEVFQLTNYLFSIELPILEDQFSGYNNDTLNYIIEYIKNIIKQ</sequence>
<dbReference type="STRING" id="1056495.Calag_0783"/>
<accession>L0ABU9</accession>
<dbReference type="RefSeq" id="WP_015232422.1">
    <property type="nucleotide sequence ID" value="NC_019791.1"/>
</dbReference>
<dbReference type="eggNOG" id="arCOG04328">
    <property type="taxonomic scope" value="Archaea"/>
</dbReference>
<dbReference type="EMBL" id="CP003378">
    <property type="protein sequence ID" value="AFZ70525.1"/>
    <property type="molecule type" value="Genomic_DNA"/>
</dbReference>
<dbReference type="HOGENOM" id="CLU_084678_0_0_2"/>
<protein>
    <submittedName>
        <fullName evidence="1">Putative P-loop ATPase/GTPase</fullName>
    </submittedName>
</protein>
<dbReference type="OrthoDB" id="39107at2157"/>
<dbReference type="KEGG" id="clg:Calag_0783"/>
<reference evidence="2" key="1">
    <citation type="submission" date="2012-03" db="EMBL/GenBank/DDBJ databases">
        <title>Complete genome of Caldisphaera lagunensis DSM 15908.</title>
        <authorList>
            <person name="Lucas S."/>
            <person name="Copeland A."/>
            <person name="Lapidus A."/>
            <person name="Glavina del Rio T."/>
            <person name="Dalin E."/>
            <person name="Tice H."/>
            <person name="Bruce D."/>
            <person name="Goodwin L."/>
            <person name="Pitluck S."/>
            <person name="Peters L."/>
            <person name="Mikhailova N."/>
            <person name="Teshima H."/>
            <person name="Kyrpides N."/>
            <person name="Mavromatis K."/>
            <person name="Ivanova N."/>
            <person name="Brettin T."/>
            <person name="Detter J.C."/>
            <person name="Han C."/>
            <person name="Larimer F."/>
            <person name="Land M."/>
            <person name="Hauser L."/>
            <person name="Markowitz V."/>
            <person name="Cheng J.-F."/>
            <person name="Hugenholtz P."/>
            <person name="Woyke T."/>
            <person name="Wu D."/>
            <person name="Spring S."/>
            <person name="Schroeder M."/>
            <person name="Brambilla E."/>
            <person name="Klenk H.-P."/>
            <person name="Eisen J.A."/>
        </authorList>
    </citation>
    <scope>NUCLEOTIDE SEQUENCE [LARGE SCALE GENOMIC DNA]</scope>
    <source>
        <strain evidence="2">DSM 15908 / JCM 11604 / IC-154</strain>
    </source>
</reference>
<dbReference type="Proteomes" id="UP000010469">
    <property type="component" value="Chromosome"/>
</dbReference>